<dbReference type="InterPro" id="IPR029030">
    <property type="entry name" value="Caspase-like_dom_sf"/>
</dbReference>
<organism evidence="5 6">
    <name type="scientific">Meganyctiphanes norvegica</name>
    <name type="common">Northern krill</name>
    <name type="synonym">Thysanopoda norvegica</name>
    <dbReference type="NCBI Taxonomy" id="48144"/>
    <lineage>
        <taxon>Eukaryota</taxon>
        <taxon>Metazoa</taxon>
        <taxon>Ecdysozoa</taxon>
        <taxon>Arthropoda</taxon>
        <taxon>Crustacea</taxon>
        <taxon>Multicrustacea</taxon>
        <taxon>Malacostraca</taxon>
        <taxon>Eumalacostraca</taxon>
        <taxon>Eucarida</taxon>
        <taxon>Euphausiacea</taxon>
        <taxon>Euphausiidae</taxon>
        <taxon>Meganyctiphanes</taxon>
    </lineage>
</organism>
<dbReference type="PANTHER" id="PTHR22576:SF41">
    <property type="entry name" value="CASPASE 14, APOPTOSIS-RELATED CYSTEINE PEPTIDASE"/>
    <property type="match status" value="1"/>
</dbReference>
<comment type="caution">
    <text evidence="5">The sequence shown here is derived from an EMBL/GenBank/DDBJ whole genome shotgun (WGS) entry which is preliminary data.</text>
</comment>
<dbReference type="PROSITE" id="PS50208">
    <property type="entry name" value="CASPASE_P20"/>
    <property type="match status" value="1"/>
</dbReference>
<dbReference type="Proteomes" id="UP001497623">
    <property type="component" value="Unassembled WGS sequence"/>
</dbReference>
<name>A0AAV2QGG4_MEGNR</name>
<keyword evidence="6" id="KW-1185">Reference proteome</keyword>
<dbReference type="SMART" id="SM00115">
    <property type="entry name" value="CASc"/>
    <property type="match status" value="1"/>
</dbReference>
<comment type="similarity">
    <text evidence="1 2">Belongs to the peptidase C14A family.</text>
</comment>
<dbReference type="GO" id="GO:0004197">
    <property type="term" value="F:cysteine-type endopeptidase activity"/>
    <property type="evidence" value="ECO:0007669"/>
    <property type="project" value="InterPro"/>
</dbReference>
<evidence type="ECO:0000256" key="2">
    <source>
        <dbReference type="RuleBase" id="RU003971"/>
    </source>
</evidence>
<reference evidence="5 6" key="1">
    <citation type="submission" date="2024-05" db="EMBL/GenBank/DDBJ databases">
        <authorList>
            <person name="Wallberg A."/>
        </authorList>
    </citation>
    <scope>NUCLEOTIDE SEQUENCE [LARGE SCALE GENOMIC DNA]</scope>
</reference>
<dbReference type="AlphaFoldDB" id="A0AAV2QGG4"/>
<feature type="non-terminal residue" evidence="5">
    <location>
        <position position="1"/>
    </location>
</feature>
<dbReference type="InterPro" id="IPR015917">
    <property type="entry name" value="Pept_C14A"/>
</dbReference>
<dbReference type="InterPro" id="IPR011600">
    <property type="entry name" value="Pept_C14_caspase"/>
</dbReference>
<accession>A0AAV2QGG4</accession>
<dbReference type="SUPFAM" id="SSF52129">
    <property type="entry name" value="Caspase-like"/>
    <property type="match status" value="1"/>
</dbReference>
<dbReference type="EMBL" id="CAXKWB010006090">
    <property type="protein sequence ID" value="CAL4081351.1"/>
    <property type="molecule type" value="Genomic_DNA"/>
</dbReference>
<dbReference type="InterPro" id="IPR052039">
    <property type="entry name" value="Caspase-related_regulators"/>
</dbReference>
<evidence type="ECO:0000259" key="3">
    <source>
        <dbReference type="PROSITE" id="PS50207"/>
    </source>
</evidence>
<evidence type="ECO:0000313" key="5">
    <source>
        <dbReference type="EMBL" id="CAL4081351.1"/>
    </source>
</evidence>
<dbReference type="InterPro" id="IPR001309">
    <property type="entry name" value="Pept_C14_p20"/>
</dbReference>
<dbReference type="PANTHER" id="PTHR22576">
    <property type="entry name" value="MUCOSA ASSOCIATED LYMPHOID TISSUE LYMPHOMA TRANSLOCATION PROTEIN 1/PARACASPASE"/>
    <property type="match status" value="1"/>
</dbReference>
<feature type="domain" description="Caspase family p10" evidence="3">
    <location>
        <begin position="462"/>
        <end position="526"/>
    </location>
</feature>
<dbReference type="Gene3D" id="3.40.50.1460">
    <property type="match status" value="1"/>
</dbReference>
<dbReference type="InterPro" id="IPR002138">
    <property type="entry name" value="Pept_C14_p10"/>
</dbReference>
<evidence type="ECO:0000256" key="1">
    <source>
        <dbReference type="ARBA" id="ARBA00010134"/>
    </source>
</evidence>
<feature type="domain" description="Caspase family p20" evidence="4">
    <location>
        <begin position="283"/>
        <end position="382"/>
    </location>
</feature>
<sequence>DSNKFIDTIPDNDLPTMLFLSIDPNKCGTEETENVMDYEDRHNNVSRLLHQFEKSLEEKSLQPVRIGMKERILTLQSHAVNHNSNSNTLENRFFRRNDQLSETEEDILEFQEIFEMFGYSTPEEVKKKYEALVTSKEISKSNQFFVYAENKLMMDICNKLSEKDVYQLYKILYTSKYIEDLNDDHVKNIFGRVLSLNDEQIEKVKGLKEVVFFHLVLTLMRNNLLNRLYTHVLKIALRKLIEFNKNGGLEFSYVHPMLKSLDQYPIRSTPAGLCIIFSVNKGREGAEKDIKKVIELFEKSFKYDVIVQRDPTSHDIKSATTELTAARNKFYDSLVVFFMGHGSEDHLSVSNGSIHRRRDLIDPFTEIEWFYKKPKLFFIQACSVRMKTRKGSTACAAGLGLGVDVDSRSMGVASAVEIPWKLAASNVWESKYGAHTDFSCVNKSADTLVSYATMWYQEASRTSEGTLYIDTLVDQLGEFGCDESIENVLHRVHINVNSVALETEGDSWKQAPYFESSLQKAFIFPRK</sequence>
<evidence type="ECO:0008006" key="7">
    <source>
        <dbReference type="Google" id="ProtNLM"/>
    </source>
</evidence>
<evidence type="ECO:0000259" key="4">
    <source>
        <dbReference type="PROSITE" id="PS50208"/>
    </source>
</evidence>
<gene>
    <name evidence="5" type="ORF">MNOR_LOCUS11538</name>
</gene>
<protein>
    <recommendedName>
        <fullName evidence="7">Caspase-8</fullName>
    </recommendedName>
</protein>
<dbReference type="Pfam" id="PF00656">
    <property type="entry name" value="Peptidase_C14"/>
    <property type="match status" value="1"/>
</dbReference>
<dbReference type="PROSITE" id="PS50207">
    <property type="entry name" value="CASPASE_P10"/>
    <property type="match status" value="1"/>
</dbReference>
<dbReference type="GO" id="GO:0006508">
    <property type="term" value="P:proteolysis"/>
    <property type="evidence" value="ECO:0007669"/>
    <property type="project" value="InterPro"/>
</dbReference>
<evidence type="ECO:0000313" key="6">
    <source>
        <dbReference type="Proteomes" id="UP001497623"/>
    </source>
</evidence>
<proteinExistence type="inferred from homology"/>